<proteinExistence type="predicted"/>
<protein>
    <submittedName>
        <fullName evidence="1">Uncharacterized protein</fullName>
    </submittedName>
</protein>
<evidence type="ECO:0000313" key="1">
    <source>
        <dbReference type="EMBL" id="KAF2475811.1"/>
    </source>
</evidence>
<keyword evidence="2" id="KW-1185">Reference proteome</keyword>
<sequence>MVSIAVGLQLVLREAQISFVRSRAIAAFESFDPDDKPKQRAETGEREKTIEGEKCASPRGKVKRYPEDSAHFESFNIGSQCGNLARGYWCKEVCKEAAYKKYIILDEQSIYRNSLVAFGAIHLRFPVVNFIVRLQARASCARLTGELTGLRLSENLELQPKRRINDFEEETEGHLGG</sequence>
<accession>A0ACB6R9I8</accession>
<name>A0ACB6R9I8_9PLEO</name>
<dbReference type="EMBL" id="MU003495">
    <property type="protein sequence ID" value="KAF2475811.1"/>
    <property type="molecule type" value="Genomic_DNA"/>
</dbReference>
<comment type="caution">
    <text evidence="1">The sequence shown here is derived from an EMBL/GenBank/DDBJ whole genome shotgun (WGS) entry which is preliminary data.</text>
</comment>
<gene>
    <name evidence="1" type="ORF">BDR25DRAFT_350092</name>
</gene>
<reference evidence="1" key="1">
    <citation type="journal article" date="2020" name="Stud. Mycol.">
        <title>101 Dothideomycetes genomes: a test case for predicting lifestyles and emergence of pathogens.</title>
        <authorList>
            <person name="Haridas S."/>
            <person name="Albert R."/>
            <person name="Binder M."/>
            <person name="Bloem J."/>
            <person name="Labutti K."/>
            <person name="Salamov A."/>
            <person name="Andreopoulos B."/>
            <person name="Baker S."/>
            <person name="Barry K."/>
            <person name="Bills G."/>
            <person name="Bluhm B."/>
            <person name="Cannon C."/>
            <person name="Castanera R."/>
            <person name="Culley D."/>
            <person name="Daum C."/>
            <person name="Ezra D."/>
            <person name="Gonzalez J."/>
            <person name="Henrissat B."/>
            <person name="Kuo A."/>
            <person name="Liang C."/>
            <person name="Lipzen A."/>
            <person name="Lutzoni F."/>
            <person name="Magnuson J."/>
            <person name="Mondo S."/>
            <person name="Nolan M."/>
            <person name="Ohm R."/>
            <person name="Pangilinan J."/>
            <person name="Park H.-J."/>
            <person name="Ramirez L."/>
            <person name="Alfaro M."/>
            <person name="Sun H."/>
            <person name="Tritt A."/>
            <person name="Yoshinaga Y."/>
            <person name="Zwiers L.-H."/>
            <person name="Turgeon B."/>
            <person name="Goodwin S."/>
            <person name="Spatafora J."/>
            <person name="Crous P."/>
            <person name="Grigoriev I."/>
        </authorList>
    </citation>
    <scope>NUCLEOTIDE SEQUENCE</scope>
    <source>
        <strain evidence="1">ATCC 200398</strain>
    </source>
</reference>
<evidence type="ECO:0000313" key="2">
    <source>
        <dbReference type="Proteomes" id="UP000799755"/>
    </source>
</evidence>
<dbReference type="Proteomes" id="UP000799755">
    <property type="component" value="Unassembled WGS sequence"/>
</dbReference>
<organism evidence="1 2">
    <name type="scientific">Lindgomyces ingoldianus</name>
    <dbReference type="NCBI Taxonomy" id="673940"/>
    <lineage>
        <taxon>Eukaryota</taxon>
        <taxon>Fungi</taxon>
        <taxon>Dikarya</taxon>
        <taxon>Ascomycota</taxon>
        <taxon>Pezizomycotina</taxon>
        <taxon>Dothideomycetes</taxon>
        <taxon>Pleosporomycetidae</taxon>
        <taxon>Pleosporales</taxon>
        <taxon>Lindgomycetaceae</taxon>
        <taxon>Lindgomyces</taxon>
    </lineage>
</organism>